<name>A0A6N6VF99_9HYPH</name>
<dbReference type="SUPFAM" id="SSF50037">
    <property type="entry name" value="C-terminal domain of transcriptional repressors"/>
    <property type="match status" value="1"/>
</dbReference>
<dbReference type="Gene3D" id="2.30.30.100">
    <property type="match status" value="1"/>
</dbReference>
<keyword evidence="3" id="KW-0067">ATP-binding</keyword>
<dbReference type="Pfam" id="PF02237">
    <property type="entry name" value="BPL_C"/>
    <property type="match status" value="1"/>
</dbReference>
<dbReference type="RefSeq" id="WP_152216745.1">
    <property type="nucleotide sequence ID" value="NZ_WESC01000011.1"/>
</dbReference>
<gene>
    <name evidence="8" type="ORF">F2P47_12700</name>
</gene>
<evidence type="ECO:0000313" key="8">
    <source>
        <dbReference type="EMBL" id="KAB7739289.1"/>
    </source>
</evidence>
<dbReference type="InterPro" id="IPR045864">
    <property type="entry name" value="aa-tRNA-synth_II/BPL/LPL"/>
</dbReference>
<comment type="caution">
    <text evidence="8">The sequence shown here is derived from an EMBL/GenBank/DDBJ whole genome shotgun (WGS) entry which is preliminary data.</text>
</comment>
<dbReference type="InterPro" id="IPR004408">
    <property type="entry name" value="Biotin_CoA_COase_ligase"/>
</dbReference>
<proteinExistence type="predicted"/>
<dbReference type="Gene3D" id="3.30.930.10">
    <property type="entry name" value="Bira Bifunctional Protein, Domain 2"/>
    <property type="match status" value="1"/>
</dbReference>
<dbReference type="GO" id="GO:0005737">
    <property type="term" value="C:cytoplasm"/>
    <property type="evidence" value="ECO:0007669"/>
    <property type="project" value="TreeGrafter"/>
</dbReference>
<keyword evidence="2" id="KW-0547">Nucleotide-binding</keyword>
<dbReference type="NCBIfam" id="TIGR00121">
    <property type="entry name" value="birA_ligase"/>
    <property type="match status" value="1"/>
</dbReference>
<keyword evidence="9" id="KW-1185">Reference proteome</keyword>
<dbReference type="InterPro" id="IPR004143">
    <property type="entry name" value="BPL_LPL_catalytic"/>
</dbReference>
<comment type="catalytic activity">
    <reaction evidence="6">
        <text>biotin + L-lysyl-[protein] + ATP = N(6)-biotinyl-L-lysyl-[protein] + AMP + diphosphate + H(+)</text>
        <dbReference type="Rhea" id="RHEA:11756"/>
        <dbReference type="Rhea" id="RHEA-COMP:9752"/>
        <dbReference type="Rhea" id="RHEA-COMP:10505"/>
        <dbReference type="ChEBI" id="CHEBI:15378"/>
        <dbReference type="ChEBI" id="CHEBI:29969"/>
        <dbReference type="ChEBI" id="CHEBI:30616"/>
        <dbReference type="ChEBI" id="CHEBI:33019"/>
        <dbReference type="ChEBI" id="CHEBI:57586"/>
        <dbReference type="ChEBI" id="CHEBI:83144"/>
        <dbReference type="ChEBI" id="CHEBI:456215"/>
        <dbReference type="EC" id="6.3.4.15"/>
    </reaction>
</comment>
<dbReference type="InterPro" id="IPR003142">
    <property type="entry name" value="BPL_C"/>
</dbReference>
<dbReference type="EMBL" id="WESC01000011">
    <property type="protein sequence ID" value="KAB7739289.1"/>
    <property type="molecule type" value="Genomic_DNA"/>
</dbReference>
<dbReference type="CDD" id="cd16442">
    <property type="entry name" value="BPL"/>
    <property type="match status" value="1"/>
</dbReference>
<keyword evidence="4" id="KW-0092">Biotin</keyword>
<sequence length="256" mass="27142">MAPLLPTGISLRAFAEIDSTNEEAKRLGEAGEPGPIWITAERQTAGRGRRGREWVSPSGNFMGTLLLRPQANPRKAAELSFVAALAVHDAVDGLLSPALRPDLKLKWPNDLLHGGKKLAGILLESSGIAGGELAWLAIGIGINLAQYPEGVEYPATSLAALGVTDVTPDDALERLAAAFDRRIRQWRDVQGFAAIREAWLARAAGLGGSITVRLADETFDGVFAGLAPDGALEVRTASGETRQISAGDVFFRTGPR</sequence>
<dbReference type="AlphaFoldDB" id="A0A6N6VF99"/>
<organism evidence="8 9">
    <name type="scientific">Parvibaculum sedimenti</name>
    <dbReference type="NCBI Taxonomy" id="2608632"/>
    <lineage>
        <taxon>Bacteria</taxon>
        <taxon>Pseudomonadati</taxon>
        <taxon>Pseudomonadota</taxon>
        <taxon>Alphaproteobacteria</taxon>
        <taxon>Hyphomicrobiales</taxon>
        <taxon>Parvibaculaceae</taxon>
        <taxon>Parvibaculum</taxon>
    </lineage>
</organism>
<evidence type="ECO:0000256" key="1">
    <source>
        <dbReference type="ARBA" id="ARBA00022598"/>
    </source>
</evidence>
<evidence type="ECO:0000256" key="2">
    <source>
        <dbReference type="ARBA" id="ARBA00022741"/>
    </source>
</evidence>
<keyword evidence="1 8" id="KW-0436">Ligase</keyword>
<dbReference type="Proteomes" id="UP000468901">
    <property type="component" value="Unassembled WGS sequence"/>
</dbReference>
<dbReference type="PROSITE" id="PS51733">
    <property type="entry name" value="BPL_LPL_CATALYTIC"/>
    <property type="match status" value="1"/>
</dbReference>
<dbReference type="PANTHER" id="PTHR12835">
    <property type="entry name" value="BIOTIN PROTEIN LIGASE"/>
    <property type="match status" value="1"/>
</dbReference>
<protein>
    <recommendedName>
        <fullName evidence="5">biotin--[biotin carboxyl-carrier protein] ligase</fullName>
        <ecNumber evidence="5">6.3.4.15</ecNumber>
    </recommendedName>
</protein>
<feature type="domain" description="BPL/LPL catalytic" evidence="7">
    <location>
        <begin position="1"/>
        <end position="187"/>
    </location>
</feature>
<reference evidence="8 9" key="1">
    <citation type="submission" date="2019-09" db="EMBL/GenBank/DDBJ databases">
        <title>Parvibaculum sedimenti sp. nov., isolated from sediment.</title>
        <authorList>
            <person name="Wang Y."/>
        </authorList>
    </citation>
    <scope>NUCLEOTIDE SEQUENCE [LARGE SCALE GENOMIC DNA]</scope>
    <source>
        <strain evidence="8 9">HXT-9</strain>
    </source>
</reference>
<dbReference type="EC" id="6.3.4.15" evidence="5"/>
<evidence type="ECO:0000256" key="6">
    <source>
        <dbReference type="ARBA" id="ARBA00047846"/>
    </source>
</evidence>
<accession>A0A6N6VF99</accession>
<evidence type="ECO:0000256" key="3">
    <source>
        <dbReference type="ARBA" id="ARBA00022840"/>
    </source>
</evidence>
<dbReference type="PANTHER" id="PTHR12835:SF5">
    <property type="entry name" value="BIOTIN--PROTEIN LIGASE"/>
    <property type="match status" value="1"/>
</dbReference>
<dbReference type="InterPro" id="IPR008988">
    <property type="entry name" value="Transcriptional_repressor_C"/>
</dbReference>
<evidence type="ECO:0000313" key="9">
    <source>
        <dbReference type="Proteomes" id="UP000468901"/>
    </source>
</evidence>
<evidence type="ECO:0000256" key="4">
    <source>
        <dbReference type="ARBA" id="ARBA00023267"/>
    </source>
</evidence>
<dbReference type="GO" id="GO:0004077">
    <property type="term" value="F:biotin--[biotin carboxyl-carrier protein] ligase activity"/>
    <property type="evidence" value="ECO:0007669"/>
    <property type="project" value="UniProtKB-EC"/>
</dbReference>
<dbReference type="Pfam" id="PF03099">
    <property type="entry name" value="BPL_LplA_LipB"/>
    <property type="match status" value="1"/>
</dbReference>
<dbReference type="SUPFAM" id="SSF55681">
    <property type="entry name" value="Class II aaRS and biotin synthetases"/>
    <property type="match status" value="1"/>
</dbReference>
<dbReference type="GO" id="GO:0005524">
    <property type="term" value="F:ATP binding"/>
    <property type="evidence" value="ECO:0007669"/>
    <property type="project" value="UniProtKB-KW"/>
</dbReference>
<evidence type="ECO:0000259" key="7">
    <source>
        <dbReference type="PROSITE" id="PS51733"/>
    </source>
</evidence>
<evidence type="ECO:0000256" key="5">
    <source>
        <dbReference type="ARBA" id="ARBA00024227"/>
    </source>
</evidence>